<comment type="caution">
    <text evidence="1">The sequence shown here is derived from an EMBL/GenBank/DDBJ whole genome shotgun (WGS) entry which is preliminary data.</text>
</comment>
<evidence type="ECO:0000313" key="1">
    <source>
        <dbReference type="EMBL" id="KAJ7739422.1"/>
    </source>
</evidence>
<name>A0AAD7IBK4_9AGAR</name>
<sequence length="251" mass="28359">MGDHVEKFKLLRVMSSAGNSIIFSPNPSPEVGLQSTNQRLVINLFEVRSRSRLAQRKFQINFVLLNVPEPLHAVNATNKHVCKANPHIQTAIKTWYFRVCVEELDMGNGEDLRGSIWWNLRPRSDISVQCHTFNFSALSPIAKLDSALLSFKIVLLSFKIALLLFDRVFFQNERAPEVLNHLERCGGTKLREFRCSDQGPSWVYKRGHQLSALLKFGALGTSKEIPAYLEIAWLQALELSQGMVIVVSPGL</sequence>
<reference evidence="1" key="1">
    <citation type="submission" date="2023-03" db="EMBL/GenBank/DDBJ databases">
        <title>Massive genome expansion in bonnet fungi (Mycena s.s.) driven by repeated elements and novel gene families across ecological guilds.</title>
        <authorList>
            <consortium name="Lawrence Berkeley National Laboratory"/>
            <person name="Harder C.B."/>
            <person name="Miyauchi S."/>
            <person name="Viragh M."/>
            <person name="Kuo A."/>
            <person name="Thoen E."/>
            <person name="Andreopoulos B."/>
            <person name="Lu D."/>
            <person name="Skrede I."/>
            <person name="Drula E."/>
            <person name="Henrissat B."/>
            <person name="Morin E."/>
            <person name="Kohler A."/>
            <person name="Barry K."/>
            <person name="LaButti K."/>
            <person name="Morin E."/>
            <person name="Salamov A."/>
            <person name="Lipzen A."/>
            <person name="Mereny Z."/>
            <person name="Hegedus B."/>
            <person name="Baldrian P."/>
            <person name="Stursova M."/>
            <person name="Weitz H."/>
            <person name="Taylor A."/>
            <person name="Grigoriev I.V."/>
            <person name="Nagy L.G."/>
            <person name="Martin F."/>
            <person name="Kauserud H."/>
        </authorList>
    </citation>
    <scope>NUCLEOTIDE SEQUENCE</scope>
    <source>
        <strain evidence="1">CBHHK188m</strain>
    </source>
</reference>
<gene>
    <name evidence="1" type="ORF">DFH07DRAFT_778698</name>
</gene>
<dbReference type="Proteomes" id="UP001215280">
    <property type="component" value="Unassembled WGS sequence"/>
</dbReference>
<dbReference type="AlphaFoldDB" id="A0AAD7IBK4"/>
<organism evidence="1 2">
    <name type="scientific">Mycena maculata</name>
    <dbReference type="NCBI Taxonomy" id="230809"/>
    <lineage>
        <taxon>Eukaryota</taxon>
        <taxon>Fungi</taxon>
        <taxon>Dikarya</taxon>
        <taxon>Basidiomycota</taxon>
        <taxon>Agaricomycotina</taxon>
        <taxon>Agaricomycetes</taxon>
        <taxon>Agaricomycetidae</taxon>
        <taxon>Agaricales</taxon>
        <taxon>Marasmiineae</taxon>
        <taxon>Mycenaceae</taxon>
        <taxon>Mycena</taxon>
    </lineage>
</organism>
<protein>
    <submittedName>
        <fullName evidence="1">Uncharacterized protein</fullName>
    </submittedName>
</protein>
<proteinExistence type="predicted"/>
<accession>A0AAD7IBK4</accession>
<dbReference type="EMBL" id="JARJLG010000132">
    <property type="protein sequence ID" value="KAJ7739422.1"/>
    <property type="molecule type" value="Genomic_DNA"/>
</dbReference>
<evidence type="ECO:0000313" key="2">
    <source>
        <dbReference type="Proteomes" id="UP001215280"/>
    </source>
</evidence>
<keyword evidence="2" id="KW-1185">Reference proteome</keyword>